<sequence length="673" mass="69449">MPSKVCESTHVNRVRGASRYCVAMPQSPDSATPAALAGLRAGADVGGYRLVRRLGAGGMGVVWEAIDGDGNRVAMKILHPQIAADPTARRRLDREASVLARVKDSRVARILDIETGDGADGVGVTFVITELIDGPTLQYEIDHAGVYRLDTDIRDLSDLAHGLVDALAVVHAAGVIHRDLKPSNVMLGAAGPVLIDFGIAQVADDVRLTQTGQVTGTPGFIPPEMLDGGEPNPGVDWYACAGVLLFTITGLPPFGSGPWQAVFRRVYAGTPELGDLEASQPALARAFTAALAPDPADRLPVPDLLRVLDEIADGGDGQTALAQVLPDAESDAGGAGVPGVAEADTSTGTYGAIYSPYSPAGSAGSPGSGPVSSSGYGMVNPPSSASSAPGGYGVVASSASQADAAWSTSPAGAPAAPMPPSFAPGGGVEPAQPGPAVPAQPSFGAPVQPAPAGYRDARSAAMAPPAPGAVPEWALEPRRHRTVAFCFFLLLVALGLLIPGWLAIGFSLLVVIAGTVGRADDARRWRRLRAGYASAADNSRMWASAPWYLLRSLIASAAACAVAAVVAVVVFYFSGRALGFAPNTAPTLLTSWADYHRVGLCVVSVAIAYMLVAWFVPWGAPTRRGGARLIDLVLRGRTNRRIGCIVFVVIAVAIVFLFTMGAIPVARLDPFSL</sequence>
<feature type="domain" description="Protein kinase" evidence="10">
    <location>
        <begin position="48"/>
        <end position="312"/>
    </location>
</feature>
<dbReference type="Pfam" id="PF00069">
    <property type="entry name" value="Pkinase"/>
    <property type="match status" value="1"/>
</dbReference>
<dbReference type="CDD" id="cd14014">
    <property type="entry name" value="STKc_PknB_like"/>
    <property type="match status" value="1"/>
</dbReference>
<evidence type="ECO:0000256" key="1">
    <source>
        <dbReference type="ARBA" id="ARBA00012513"/>
    </source>
</evidence>
<name>A0A1L7RIB4_9ACTO</name>
<reference evidence="11" key="1">
    <citation type="submission" date="2014-07" db="EMBL/GenBank/DDBJ databases">
        <authorList>
            <person name="Zhang J.E."/>
            <person name="Yang H."/>
            <person name="Guo J."/>
            <person name="Deng Z."/>
            <person name="Luo H."/>
            <person name="Luo M."/>
            <person name="Zhao B."/>
        </authorList>
    </citation>
    <scope>NUCLEOTIDE SEQUENCE</scope>
    <source>
        <strain evidence="11">AM4</strain>
    </source>
</reference>
<keyword evidence="9" id="KW-1133">Transmembrane helix</keyword>
<evidence type="ECO:0000256" key="6">
    <source>
        <dbReference type="ARBA" id="ARBA00022840"/>
    </source>
</evidence>
<keyword evidence="9" id="KW-0472">Membrane</keyword>
<feature type="transmembrane region" description="Helical" evidence="9">
    <location>
        <begin position="641"/>
        <end position="663"/>
    </location>
</feature>
<evidence type="ECO:0000256" key="3">
    <source>
        <dbReference type="ARBA" id="ARBA00022679"/>
    </source>
</evidence>
<dbReference type="Gene3D" id="3.30.200.20">
    <property type="entry name" value="Phosphorylase Kinase, domain 1"/>
    <property type="match status" value="1"/>
</dbReference>
<evidence type="ECO:0000256" key="2">
    <source>
        <dbReference type="ARBA" id="ARBA00022527"/>
    </source>
</evidence>
<dbReference type="PROSITE" id="PS00107">
    <property type="entry name" value="PROTEIN_KINASE_ATP"/>
    <property type="match status" value="1"/>
</dbReference>
<organism evidence="11">
    <name type="scientific">Actinomyces succiniciruminis</name>
    <dbReference type="NCBI Taxonomy" id="1522002"/>
    <lineage>
        <taxon>Bacteria</taxon>
        <taxon>Bacillati</taxon>
        <taxon>Actinomycetota</taxon>
        <taxon>Actinomycetes</taxon>
        <taxon>Actinomycetales</taxon>
        <taxon>Actinomycetaceae</taxon>
        <taxon>Actinomyces</taxon>
    </lineage>
</organism>
<dbReference type="SMART" id="SM00220">
    <property type="entry name" value="S_TKc"/>
    <property type="match status" value="1"/>
</dbReference>
<dbReference type="InterPro" id="IPR017441">
    <property type="entry name" value="Protein_kinase_ATP_BS"/>
</dbReference>
<evidence type="ECO:0000256" key="9">
    <source>
        <dbReference type="SAM" id="Phobius"/>
    </source>
</evidence>
<evidence type="ECO:0000259" key="10">
    <source>
        <dbReference type="PROSITE" id="PS50011"/>
    </source>
</evidence>
<feature type="transmembrane region" description="Helical" evidence="9">
    <location>
        <begin position="595"/>
        <end position="620"/>
    </location>
</feature>
<feature type="region of interest" description="Disordered" evidence="8">
    <location>
        <begin position="406"/>
        <end position="452"/>
    </location>
</feature>
<proteinExistence type="predicted"/>
<evidence type="ECO:0000256" key="8">
    <source>
        <dbReference type="SAM" id="MobiDB-lite"/>
    </source>
</evidence>
<keyword evidence="9" id="KW-0812">Transmembrane</keyword>
<keyword evidence="5 11" id="KW-0418">Kinase</keyword>
<feature type="transmembrane region" description="Helical" evidence="9">
    <location>
        <begin position="548"/>
        <end position="575"/>
    </location>
</feature>
<dbReference type="InterPro" id="IPR011009">
    <property type="entry name" value="Kinase-like_dom_sf"/>
</dbReference>
<feature type="transmembrane region" description="Helical" evidence="9">
    <location>
        <begin position="487"/>
        <end position="517"/>
    </location>
</feature>
<evidence type="ECO:0000256" key="4">
    <source>
        <dbReference type="ARBA" id="ARBA00022741"/>
    </source>
</evidence>
<dbReference type="InterPro" id="IPR008271">
    <property type="entry name" value="Ser/Thr_kinase_AS"/>
</dbReference>
<evidence type="ECO:0000256" key="5">
    <source>
        <dbReference type="ARBA" id="ARBA00022777"/>
    </source>
</evidence>
<keyword evidence="6 7" id="KW-0067">ATP-binding</keyword>
<evidence type="ECO:0000313" key="11">
    <source>
        <dbReference type="EMBL" id="CED90519.1"/>
    </source>
</evidence>
<dbReference type="EC" id="2.7.11.1" evidence="1"/>
<dbReference type="GO" id="GO:0004674">
    <property type="term" value="F:protein serine/threonine kinase activity"/>
    <property type="evidence" value="ECO:0007669"/>
    <property type="project" value="UniProtKB-KW"/>
</dbReference>
<dbReference type="PANTHER" id="PTHR43289">
    <property type="entry name" value="MITOGEN-ACTIVATED PROTEIN KINASE KINASE KINASE 20-RELATED"/>
    <property type="match status" value="1"/>
</dbReference>
<feature type="compositionally biased region" description="Low complexity" evidence="8">
    <location>
        <begin position="406"/>
        <end position="415"/>
    </location>
</feature>
<dbReference type="PANTHER" id="PTHR43289:SF6">
    <property type="entry name" value="SERINE_THREONINE-PROTEIN KINASE NEKL-3"/>
    <property type="match status" value="1"/>
</dbReference>
<dbReference type="PROSITE" id="PS00108">
    <property type="entry name" value="PROTEIN_KINASE_ST"/>
    <property type="match status" value="1"/>
</dbReference>
<feature type="binding site" evidence="7">
    <location>
        <position position="76"/>
    </location>
    <ligand>
        <name>ATP</name>
        <dbReference type="ChEBI" id="CHEBI:30616"/>
    </ligand>
</feature>
<keyword evidence="4 7" id="KW-0547">Nucleotide-binding</keyword>
<evidence type="ECO:0000256" key="7">
    <source>
        <dbReference type="PROSITE-ProRule" id="PRU10141"/>
    </source>
</evidence>
<dbReference type="EMBL" id="LK995474">
    <property type="protein sequence ID" value="CED90519.1"/>
    <property type="molecule type" value="Genomic_DNA"/>
</dbReference>
<keyword evidence="3" id="KW-0808">Transferase</keyword>
<accession>A0A1L7RIB4</accession>
<dbReference type="SUPFAM" id="SSF56112">
    <property type="entry name" value="Protein kinase-like (PK-like)"/>
    <property type="match status" value="1"/>
</dbReference>
<gene>
    <name evidence="11" type="ORF">AAM4_0624</name>
</gene>
<dbReference type="Gene3D" id="1.10.510.10">
    <property type="entry name" value="Transferase(Phosphotransferase) domain 1"/>
    <property type="match status" value="1"/>
</dbReference>
<protein>
    <recommendedName>
        <fullName evidence="1">non-specific serine/threonine protein kinase</fullName>
        <ecNumber evidence="1">2.7.11.1</ecNumber>
    </recommendedName>
</protein>
<dbReference type="AlphaFoldDB" id="A0A1L7RIB4"/>
<keyword evidence="2" id="KW-0723">Serine/threonine-protein kinase</keyword>
<dbReference type="PROSITE" id="PS50011">
    <property type="entry name" value="PROTEIN_KINASE_DOM"/>
    <property type="match status" value="1"/>
</dbReference>
<dbReference type="InterPro" id="IPR000719">
    <property type="entry name" value="Prot_kinase_dom"/>
</dbReference>
<dbReference type="GO" id="GO:0005524">
    <property type="term" value="F:ATP binding"/>
    <property type="evidence" value="ECO:0007669"/>
    <property type="project" value="UniProtKB-UniRule"/>
</dbReference>